<evidence type="ECO:0000256" key="3">
    <source>
        <dbReference type="ARBA" id="ARBA00022692"/>
    </source>
</evidence>
<name>A0A2W7RBU2_9RHOB</name>
<feature type="transmembrane region" description="Helical" evidence="7">
    <location>
        <begin position="115"/>
        <end position="138"/>
    </location>
</feature>
<accession>A0A2W7RBU2</accession>
<dbReference type="PANTHER" id="PTHR43731:SF14">
    <property type="entry name" value="PRESENILIN-ASSOCIATED RHOMBOID-LIKE PROTEIN, MITOCHONDRIAL"/>
    <property type="match status" value="1"/>
</dbReference>
<comment type="similarity">
    <text evidence="2">Belongs to the peptidase S54 family.</text>
</comment>
<sequence>MTYPDPDRRPADRPAPLSQSGAPGFLWALVGVMAAIELALTASDTGLLGGRDLRSLAYLYGAFWQPLVAGTVLPIYSGQAVAMYVTHAFLHGGLLHLAMNAVILLSLGKVIAARIGAFGTLSVFFLSAIAGGTAFGLISSGAGPMIGASGAAFGFFGIWNAWEFSLRRRLQMPLRPVLATAAGLMLANIALFVFLGGGLAWEAHLGGYVMGWLAGLTFARGLPR</sequence>
<evidence type="ECO:0000256" key="5">
    <source>
        <dbReference type="ARBA" id="ARBA00022989"/>
    </source>
</evidence>
<keyword evidence="6 7" id="KW-0472">Membrane</keyword>
<dbReference type="Gene3D" id="1.20.1540.10">
    <property type="entry name" value="Rhomboid-like"/>
    <property type="match status" value="1"/>
</dbReference>
<dbReference type="InterPro" id="IPR035952">
    <property type="entry name" value="Rhomboid-like_sf"/>
</dbReference>
<evidence type="ECO:0000256" key="6">
    <source>
        <dbReference type="ARBA" id="ARBA00023136"/>
    </source>
</evidence>
<keyword evidence="4" id="KW-0378">Hydrolase</keyword>
<proteinExistence type="inferred from homology"/>
<evidence type="ECO:0000256" key="7">
    <source>
        <dbReference type="SAM" id="Phobius"/>
    </source>
</evidence>
<reference evidence="9 10" key="1">
    <citation type="submission" date="2018-06" db="EMBL/GenBank/DDBJ databases">
        <title>Genomic Encyclopedia of Archaeal and Bacterial Type Strains, Phase II (KMG-II): from individual species to whole genera.</title>
        <authorList>
            <person name="Goeker M."/>
        </authorList>
    </citation>
    <scope>NUCLEOTIDE SEQUENCE [LARGE SCALE GENOMIC DNA]</scope>
    <source>
        <strain evidence="9 10">DSM 18774</strain>
    </source>
</reference>
<feature type="transmembrane region" description="Helical" evidence="7">
    <location>
        <begin position="24"/>
        <end position="43"/>
    </location>
</feature>
<dbReference type="InterPro" id="IPR050925">
    <property type="entry name" value="Rhomboid_protease_S54"/>
</dbReference>
<evidence type="ECO:0000256" key="2">
    <source>
        <dbReference type="ARBA" id="ARBA00009045"/>
    </source>
</evidence>
<dbReference type="GO" id="GO:0016020">
    <property type="term" value="C:membrane"/>
    <property type="evidence" value="ECO:0007669"/>
    <property type="project" value="UniProtKB-SubCell"/>
</dbReference>
<evidence type="ECO:0000313" key="10">
    <source>
        <dbReference type="Proteomes" id="UP000249538"/>
    </source>
</evidence>
<dbReference type="SUPFAM" id="SSF144091">
    <property type="entry name" value="Rhomboid-like"/>
    <property type="match status" value="1"/>
</dbReference>
<feature type="transmembrane region" description="Helical" evidence="7">
    <location>
        <begin position="205"/>
        <end position="222"/>
    </location>
</feature>
<evidence type="ECO:0000256" key="4">
    <source>
        <dbReference type="ARBA" id="ARBA00022801"/>
    </source>
</evidence>
<organism evidence="9 10">
    <name type="scientific">Cereibacter changlensis</name>
    <dbReference type="NCBI Taxonomy" id="402884"/>
    <lineage>
        <taxon>Bacteria</taxon>
        <taxon>Pseudomonadati</taxon>
        <taxon>Pseudomonadota</taxon>
        <taxon>Alphaproteobacteria</taxon>
        <taxon>Rhodobacterales</taxon>
        <taxon>Paracoccaceae</taxon>
        <taxon>Cereibacter</taxon>
    </lineage>
</organism>
<dbReference type="PANTHER" id="PTHR43731">
    <property type="entry name" value="RHOMBOID PROTEASE"/>
    <property type="match status" value="1"/>
</dbReference>
<protein>
    <submittedName>
        <fullName evidence="9">Rhomboid family protein</fullName>
    </submittedName>
</protein>
<dbReference type="AlphaFoldDB" id="A0A2W7RBU2"/>
<dbReference type="EMBL" id="QKZS01000002">
    <property type="protein sequence ID" value="PZX57511.1"/>
    <property type="molecule type" value="Genomic_DNA"/>
</dbReference>
<keyword evidence="3 7" id="KW-0812">Transmembrane</keyword>
<comment type="caution">
    <text evidence="9">The sequence shown here is derived from an EMBL/GenBank/DDBJ whole genome shotgun (WGS) entry which is preliminary data.</text>
</comment>
<evidence type="ECO:0000313" key="9">
    <source>
        <dbReference type="EMBL" id="PZX57511.1"/>
    </source>
</evidence>
<dbReference type="RefSeq" id="WP_111467275.1">
    <property type="nucleotide sequence ID" value="NZ_QKZS01000002.1"/>
</dbReference>
<gene>
    <name evidence="9" type="ORF">LX76_01056</name>
</gene>
<feature type="domain" description="Peptidase S54 rhomboid" evidence="8">
    <location>
        <begin position="83"/>
        <end position="219"/>
    </location>
</feature>
<dbReference type="InterPro" id="IPR022764">
    <property type="entry name" value="Peptidase_S54_rhomboid_dom"/>
</dbReference>
<dbReference type="Proteomes" id="UP000249538">
    <property type="component" value="Unassembled WGS sequence"/>
</dbReference>
<comment type="subcellular location">
    <subcellularLocation>
        <location evidence="1">Membrane</location>
        <topology evidence="1">Multi-pass membrane protein</topology>
    </subcellularLocation>
</comment>
<feature type="transmembrane region" description="Helical" evidence="7">
    <location>
        <begin position="88"/>
        <end position="108"/>
    </location>
</feature>
<feature type="transmembrane region" description="Helical" evidence="7">
    <location>
        <begin position="174"/>
        <end position="199"/>
    </location>
</feature>
<evidence type="ECO:0000256" key="1">
    <source>
        <dbReference type="ARBA" id="ARBA00004141"/>
    </source>
</evidence>
<keyword evidence="5 7" id="KW-1133">Transmembrane helix</keyword>
<feature type="transmembrane region" description="Helical" evidence="7">
    <location>
        <begin position="144"/>
        <end position="162"/>
    </location>
</feature>
<dbReference type="GO" id="GO:0004252">
    <property type="term" value="F:serine-type endopeptidase activity"/>
    <property type="evidence" value="ECO:0007669"/>
    <property type="project" value="InterPro"/>
</dbReference>
<evidence type="ECO:0000259" key="8">
    <source>
        <dbReference type="Pfam" id="PF01694"/>
    </source>
</evidence>
<feature type="transmembrane region" description="Helical" evidence="7">
    <location>
        <begin position="55"/>
        <end position="76"/>
    </location>
</feature>
<dbReference type="Pfam" id="PF01694">
    <property type="entry name" value="Rhomboid"/>
    <property type="match status" value="1"/>
</dbReference>